<keyword evidence="3" id="KW-1185">Reference proteome</keyword>
<evidence type="ECO:0008006" key="4">
    <source>
        <dbReference type="Google" id="ProtNLM"/>
    </source>
</evidence>
<dbReference type="RefSeq" id="WP_218285265.1">
    <property type="nucleotide sequence ID" value="NZ_CP076448.1"/>
</dbReference>
<keyword evidence="1" id="KW-0732">Signal</keyword>
<proteinExistence type="predicted"/>
<dbReference type="EMBL" id="CP076448">
    <property type="protein sequence ID" value="QXM24243.1"/>
    <property type="molecule type" value="Genomic_DNA"/>
</dbReference>
<dbReference type="KEGG" id="elio:KO353_13410"/>
<feature type="chain" id="PRO_5037271354" description="Lipoprotein" evidence="1">
    <location>
        <begin position="19"/>
        <end position="132"/>
    </location>
</feature>
<gene>
    <name evidence="2" type="ORF">KO353_13410</name>
</gene>
<feature type="signal peptide" evidence="1">
    <location>
        <begin position="1"/>
        <end position="18"/>
    </location>
</feature>
<evidence type="ECO:0000313" key="3">
    <source>
        <dbReference type="Proteomes" id="UP000694001"/>
    </source>
</evidence>
<dbReference type="AlphaFoldDB" id="A0A975U2N0"/>
<protein>
    <recommendedName>
        <fullName evidence="4">Lipoprotein</fullName>
    </recommendedName>
</protein>
<name>A0A975U2N0_9PROT</name>
<dbReference type="Proteomes" id="UP000694001">
    <property type="component" value="Chromosome"/>
</dbReference>
<reference evidence="2" key="1">
    <citation type="submission" date="2021-06" db="EMBL/GenBank/DDBJ databases">
        <title>Elioraea tepida, sp. nov., a moderately thermophilic aerobic anoxygenic phototrophic bacterium isolated from an alkaline siliceous hot spring mat community in Yellowstone National Park, WY, USA.</title>
        <authorList>
            <person name="Saini M.K."/>
            <person name="Yoshida S."/>
            <person name="Sebastian A."/>
            <person name="Hirose S."/>
            <person name="Hara E."/>
            <person name="Tamaki H."/>
            <person name="Soulier N.T."/>
            <person name="Albert I."/>
            <person name="Hanada S."/>
            <person name="Bryant D.A."/>
            <person name="Tank M."/>
        </authorList>
    </citation>
    <scope>NUCLEOTIDE SEQUENCE</scope>
    <source>
        <strain evidence="2">MS-P2</strain>
    </source>
</reference>
<dbReference type="PROSITE" id="PS51257">
    <property type="entry name" value="PROKAR_LIPOPROTEIN"/>
    <property type="match status" value="1"/>
</dbReference>
<organism evidence="2 3">
    <name type="scientific">Elioraea tepida</name>
    <dbReference type="NCBI Taxonomy" id="2843330"/>
    <lineage>
        <taxon>Bacteria</taxon>
        <taxon>Pseudomonadati</taxon>
        <taxon>Pseudomonadota</taxon>
        <taxon>Alphaproteobacteria</taxon>
        <taxon>Acetobacterales</taxon>
        <taxon>Elioraeaceae</taxon>
        <taxon>Elioraea</taxon>
    </lineage>
</organism>
<sequence length="132" mass="14307">MRPRLILLALGFAASACASTPHAWQNPATGELAPTDVIDGCLAEAQREAHRSVFLYGWYGWGTPWVGWPWGPHPRAWGFGTGLGYTNLAFVQRTQELMAFCMRLKGFAWLPVRPATGAAVPAPDTAATQAKP</sequence>
<accession>A0A975U2N0</accession>
<evidence type="ECO:0000256" key="1">
    <source>
        <dbReference type="SAM" id="SignalP"/>
    </source>
</evidence>
<evidence type="ECO:0000313" key="2">
    <source>
        <dbReference type="EMBL" id="QXM24243.1"/>
    </source>
</evidence>